<dbReference type="InterPro" id="IPR017441">
    <property type="entry name" value="Protein_kinase_ATP_BS"/>
</dbReference>
<keyword evidence="5" id="KW-0418">Kinase</keyword>
<dbReference type="STRING" id="158607.A0A2P5HFI6"/>
<dbReference type="PROSITE" id="PS00107">
    <property type="entry name" value="PROTEIN_KINASE_ATP"/>
    <property type="match status" value="1"/>
</dbReference>
<proteinExistence type="inferred from homology"/>
<evidence type="ECO:0000256" key="5">
    <source>
        <dbReference type="ARBA" id="ARBA00022777"/>
    </source>
</evidence>
<evidence type="ECO:0000256" key="4">
    <source>
        <dbReference type="ARBA" id="ARBA00022741"/>
    </source>
</evidence>
<keyword evidence="10" id="KW-1185">Reference proteome</keyword>
<feature type="domain" description="Protein kinase" evidence="8">
    <location>
        <begin position="21"/>
        <end position="403"/>
    </location>
</feature>
<name>A0A2P5HFI6_DIAHE</name>
<gene>
    <name evidence="9" type="ORF">DHEL01_v212581</name>
</gene>
<evidence type="ECO:0000259" key="8">
    <source>
        <dbReference type="PROSITE" id="PS50011"/>
    </source>
</evidence>
<evidence type="ECO:0000313" key="10">
    <source>
        <dbReference type="Proteomes" id="UP000094444"/>
    </source>
</evidence>
<keyword evidence="3" id="KW-0808">Transferase</keyword>
<dbReference type="Proteomes" id="UP000094444">
    <property type="component" value="Unassembled WGS sequence"/>
</dbReference>
<keyword evidence="6 7" id="KW-0067">ATP-binding</keyword>
<dbReference type="Gene3D" id="1.10.510.10">
    <property type="entry name" value="Transferase(Phosphotransferase) domain 1"/>
    <property type="match status" value="1"/>
</dbReference>
<feature type="binding site" evidence="7">
    <location>
        <position position="50"/>
    </location>
    <ligand>
        <name>ATP</name>
        <dbReference type="ChEBI" id="CHEBI:30616"/>
    </ligand>
</feature>
<evidence type="ECO:0000256" key="7">
    <source>
        <dbReference type="PROSITE-ProRule" id="PRU10141"/>
    </source>
</evidence>
<dbReference type="InterPro" id="IPR050660">
    <property type="entry name" value="NEK_Ser/Thr_kinase"/>
</dbReference>
<protein>
    <recommendedName>
        <fullName evidence="2">non-specific serine/threonine protein kinase</fullName>
        <ecNumber evidence="2">2.7.11.1</ecNumber>
    </recommendedName>
</protein>
<organism evidence="9 10">
    <name type="scientific">Diaporthe helianthi</name>
    <dbReference type="NCBI Taxonomy" id="158607"/>
    <lineage>
        <taxon>Eukaryota</taxon>
        <taxon>Fungi</taxon>
        <taxon>Dikarya</taxon>
        <taxon>Ascomycota</taxon>
        <taxon>Pezizomycotina</taxon>
        <taxon>Sordariomycetes</taxon>
        <taxon>Sordariomycetidae</taxon>
        <taxon>Diaporthales</taxon>
        <taxon>Diaporthaceae</taxon>
        <taxon>Diaporthe</taxon>
    </lineage>
</organism>
<dbReference type="EC" id="2.7.11.1" evidence="2"/>
<evidence type="ECO:0000256" key="2">
    <source>
        <dbReference type="ARBA" id="ARBA00012513"/>
    </source>
</evidence>
<dbReference type="GO" id="GO:0005524">
    <property type="term" value="F:ATP binding"/>
    <property type="evidence" value="ECO:0007669"/>
    <property type="project" value="UniProtKB-UniRule"/>
</dbReference>
<evidence type="ECO:0000256" key="6">
    <source>
        <dbReference type="ARBA" id="ARBA00022840"/>
    </source>
</evidence>
<dbReference type="PROSITE" id="PS50011">
    <property type="entry name" value="PROTEIN_KINASE_DOM"/>
    <property type="match status" value="1"/>
</dbReference>
<comment type="similarity">
    <text evidence="1">Belongs to the protein kinase superfamily. NEK Ser/Thr protein kinase family. NIMA subfamily.</text>
</comment>
<dbReference type="OrthoDB" id="4062651at2759"/>
<dbReference type="AlphaFoldDB" id="A0A2P5HFI6"/>
<dbReference type="InterPro" id="IPR011009">
    <property type="entry name" value="Kinase-like_dom_sf"/>
</dbReference>
<dbReference type="InParanoid" id="A0A2P5HFI6"/>
<evidence type="ECO:0000256" key="3">
    <source>
        <dbReference type="ARBA" id="ARBA00022679"/>
    </source>
</evidence>
<dbReference type="PANTHER" id="PTHR43671:SF13">
    <property type="entry name" value="SERINE_THREONINE-PROTEIN KINASE NEK2"/>
    <property type="match status" value="1"/>
</dbReference>
<dbReference type="PANTHER" id="PTHR43671">
    <property type="entry name" value="SERINE/THREONINE-PROTEIN KINASE NEK"/>
    <property type="match status" value="1"/>
</dbReference>
<dbReference type="SUPFAM" id="SSF56112">
    <property type="entry name" value="Protein kinase-like (PK-like)"/>
    <property type="match status" value="1"/>
</dbReference>
<comment type="caution">
    <text evidence="9">The sequence shown here is derived from an EMBL/GenBank/DDBJ whole genome shotgun (WGS) entry which is preliminary data.</text>
</comment>
<accession>A0A2P5HFI6</accession>
<dbReference type="EMBL" id="MAVT02002770">
    <property type="protein sequence ID" value="POS69026.1"/>
    <property type="molecule type" value="Genomic_DNA"/>
</dbReference>
<dbReference type="GO" id="GO:0004674">
    <property type="term" value="F:protein serine/threonine kinase activity"/>
    <property type="evidence" value="ECO:0007669"/>
    <property type="project" value="UniProtKB-EC"/>
</dbReference>
<keyword evidence="4 7" id="KW-0547">Nucleotide-binding</keyword>
<reference evidence="9" key="1">
    <citation type="submission" date="2017-09" db="EMBL/GenBank/DDBJ databases">
        <title>Polyketide synthases of a Diaporthe helianthi virulent isolate.</title>
        <authorList>
            <person name="Baroncelli R."/>
        </authorList>
    </citation>
    <scope>NUCLEOTIDE SEQUENCE [LARGE SCALE GENOMIC DNA]</scope>
    <source>
        <strain evidence="9">7/96</strain>
    </source>
</reference>
<dbReference type="InterPro" id="IPR000719">
    <property type="entry name" value="Prot_kinase_dom"/>
</dbReference>
<evidence type="ECO:0000256" key="1">
    <source>
        <dbReference type="ARBA" id="ARBA00010886"/>
    </source>
</evidence>
<sequence length="403" mass="44485">MSRGSRITRFCHLFLDGDDQYVFFTSLGYGSTSQAQLVLHVQTSELRVRKVSHLPLDQAATRIEDSEKVLFLLREQAAKQGVQPHISHLYSASDVPAASSTGRNSGLWSRVSYSKYYNGGTVGDLYNAYVDMAQAIPSTTIWRLMTQLVDAVHFMSTCGEGGGGVVHSDLHSENIFLHYDGAPGSGVPDFYLGDFGNAVHGSQADPSRYRADIKSLAFYLERWLLVCPAPADPSERDELWRYLYFVVRPALEDLTTTTTTTTAAYRQLPDDLKPVMELLRNAPAGGPAESLPAWLDHRAEYAGLPMFYTYEDECLDAVGVDGPWHVAKVSIGVHNKRHFTVLDVSTETYSSAGPRGNFADCLSSDTPSWVRSLDEAQDASISARRAEIGRQALGALTCKVWNR</sequence>
<evidence type="ECO:0000313" key="9">
    <source>
        <dbReference type="EMBL" id="POS69026.1"/>
    </source>
</evidence>